<dbReference type="AlphaFoldDB" id="A0A1F6MBU5"/>
<evidence type="ECO:0000259" key="6">
    <source>
        <dbReference type="PROSITE" id="PS51352"/>
    </source>
</evidence>
<evidence type="ECO:0000313" key="7">
    <source>
        <dbReference type="EMBL" id="OGH69085.1"/>
    </source>
</evidence>
<evidence type="ECO:0000256" key="4">
    <source>
        <dbReference type="ARBA" id="ARBA00023157"/>
    </source>
</evidence>
<sequence length="204" mass="22204">MNIQNYSAKHLFLGGLSVPLILGLLIGGVVLAKNSFGGDAPDKHIRGGKNATVTLVEYSDFQCPYCQSLEPTLQQLLAEYGDKISLEYRHYPLSFHPMAQPSAEASECAAEQGKFWEYHDGLFANQANLSPALFQSLAETLRLNMTRFNSCLNSGKYVAKINAQLQAGQRAGVQGTPGTFVNGELVSGAQPYESFKNIIDGKLK</sequence>
<dbReference type="PROSITE" id="PS51352">
    <property type="entry name" value="THIOREDOXIN_2"/>
    <property type="match status" value="1"/>
</dbReference>
<proteinExistence type="inferred from homology"/>
<dbReference type="PANTHER" id="PTHR13887:SF14">
    <property type="entry name" value="DISULFIDE BOND FORMATION PROTEIN D"/>
    <property type="match status" value="1"/>
</dbReference>
<keyword evidence="3" id="KW-0560">Oxidoreductase</keyword>
<dbReference type="Proteomes" id="UP000176413">
    <property type="component" value="Unassembled WGS sequence"/>
</dbReference>
<gene>
    <name evidence="7" type="ORF">A3D53_02435</name>
</gene>
<reference evidence="7 8" key="1">
    <citation type="journal article" date="2016" name="Nat. Commun.">
        <title>Thousands of microbial genomes shed light on interconnected biogeochemical processes in an aquifer system.</title>
        <authorList>
            <person name="Anantharaman K."/>
            <person name="Brown C.T."/>
            <person name="Hug L.A."/>
            <person name="Sharon I."/>
            <person name="Castelle C.J."/>
            <person name="Probst A.J."/>
            <person name="Thomas B.C."/>
            <person name="Singh A."/>
            <person name="Wilkins M.J."/>
            <person name="Karaoz U."/>
            <person name="Brodie E.L."/>
            <person name="Williams K.H."/>
            <person name="Hubbard S.S."/>
            <person name="Banfield J.F."/>
        </authorList>
    </citation>
    <scope>NUCLEOTIDE SEQUENCE [LARGE SCALE GENOMIC DNA]</scope>
</reference>
<evidence type="ECO:0000256" key="2">
    <source>
        <dbReference type="ARBA" id="ARBA00022729"/>
    </source>
</evidence>
<keyword evidence="4" id="KW-1015">Disulfide bond</keyword>
<dbReference type="Pfam" id="PF13462">
    <property type="entry name" value="Thioredoxin_4"/>
    <property type="match status" value="1"/>
</dbReference>
<dbReference type="InterPro" id="IPR013766">
    <property type="entry name" value="Thioredoxin_domain"/>
</dbReference>
<dbReference type="GO" id="GO:0016491">
    <property type="term" value="F:oxidoreductase activity"/>
    <property type="evidence" value="ECO:0007669"/>
    <property type="project" value="UniProtKB-KW"/>
</dbReference>
<comment type="similarity">
    <text evidence="1">Belongs to the thioredoxin family. DsbA subfamily.</text>
</comment>
<dbReference type="InterPro" id="IPR012336">
    <property type="entry name" value="Thioredoxin-like_fold"/>
</dbReference>
<keyword evidence="2" id="KW-0732">Signal</keyword>
<dbReference type="InterPro" id="IPR036249">
    <property type="entry name" value="Thioredoxin-like_sf"/>
</dbReference>
<dbReference type="SUPFAM" id="SSF52833">
    <property type="entry name" value="Thioredoxin-like"/>
    <property type="match status" value="1"/>
</dbReference>
<organism evidence="7 8">
    <name type="scientific">Candidatus Magasanikbacteria bacterium RIFCSPHIGHO2_02_FULL_45_10</name>
    <dbReference type="NCBI Taxonomy" id="1798679"/>
    <lineage>
        <taxon>Bacteria</taxon>
        <taxon>Candidatus Magasanikiibacteriota</taxon>
    </lineage>
</organism>
<dbReference type="Gene3D" id="3.40.30.10">
    <property type="entry name" value="Glutaredoxin"/>
    <property type="match status" value="1"/>
</dbReference>
<evidence type="ECO:0000313" key="8">
    <source>
        <dbReference type="Proteomes" id="UP000176413"/>
    </source>
</evidence>
<evidence type="ECO:0000256" key="5">
    <source>
        <dbReference type="ARBA" id="ARBA00023284"/>
    </source>
</evidence>
<accession>A0A1F6MBU5</accession>
<dbReference type="PANTHER" id="PTHR13887">
    <property type="entry name" value="GLUTATHIONE S-TRANSFERASE KAPPA"/>
    <property type="match status" value="1"/>
</dbReference>
<name>A0A1F6MBU5_9BACT</name>
<feature type="domain" description="Thioredoxin" evidence="6">
    <location>
        <begin position="20"/>
        <end position="204"/>
    </location>
</feature>
<keyword evidence="5" id="KW-0676">Redox-active center</keyword>
<dbReference type="EMBL" id="MFQA01000017">
    <property type="protein sequence ID" value="OGH69085.1"/>
    <property type="molecule type" value="Genomic_DNA"/>
</dbReference>
<protein>
    <recommendedName>
        <fullName evidence="6">Thioredoxin domain-containing protein</fullName>
    </recommendedName>
</protein>
<evidence type="ECO:0000256" key="3">
    <source>
        <dbReference type="ARBA" id="ARBA00023002"/>
    </source>
</evidence>
<evidence type="ECO:0000256" key="1">
    <source>
        <dbReference type="ARBA" id="ARBA00005791"/>
    </source>
</evidence>
<comment type="caution">
    <text evidence="7">The sequence shown here is derived from an EMBL/GenBank/DDBJ whole genome shotgun (WGS) entry which is preliminary data.</text>
</comment>